<feature type="domain" description="VOC" evidence="1">
    <location>
        <begin position="8"/>
        <end position="145"/>
    </location>
</feature>
<accession>A0ABP8PL41</accession>
<sequence length="172" mass="18891">MPHHASEPIMQVGYVVDDLDEGIRQWLDQAGVGPWTVFRGVTLDGRYRDQDTTVTMDVAMGYSGEVQIELMHITSSTPSPYATGDGQPLVGPHHVAWITDDLDAAVESARERGLEVLFRAGNPSTEVAYVHAADRPGVIFEYIQGEGLREMVAYGIEQARSWDGSDPVRTFG</sequence>
<dbReference type="EMBL" id="BAABFB010000072">
    <property type="protein sequence ID" value="GAA4488563.1"/>
    <property type="molecule type" value="Genomic_DNA"/>
</dbReference>
<protein>
    <submittedName>
        <fullName evidence="2">VOC family protein</fullName>
    </submittedName>
</protein>
<dbReference type="Pfam" id="PF13669">
    <property type="entry name" value="Glyoxalase_4"/>
    <property type="match status" value="1"/>
</dbReference>
<gene>
    <name evidence="2" type="ORF">GCM10023094_48640</name>
</gene>
<dbReference type="InterPro" id="IPR029068">
    <property type="entry name" value="Glyas_Bleomycin-R_OHBP_Dase"/>
</dbReference>
<dbReference type="Gene3D" id="3.10.180.10">
    <property type="entry name" value="2,3-Dihydroxybiphenyl 1,2-Dioxygenase, domain 1"/>
    <property type="match status" value="1"/>
</dbReference>
<evidence type="ECO:0000259" key="1">
    <source>
        <dbReference type="PROSITE" id="PS51819"/>
    </source>
</evidence>
<name>A0ABP8PL41_9NOCA</name>
<dbReference type="PROSITE" id="PS51819">
    <property type="entry name" value="VOC"/>
    <property type="match status" value="1"/>
</dbReference>
<dbReference type="SUPFAM" id="SSF54593">
    <property type="entry name" value="Glyoxalase/Bleomycin resistance protein/Dihydroxybiphenyl dioxygenase"/>
    <property type="match status" value="1"/>
</dbReference>
<dbReference type="InterPro" id="IPR037523">
    <property type="entry name" value="VOC_core"/>
</dbReference>
<evidence type="ECO:0000313" key="2">
    <source>
        <dbReference type="EMBL" id="GAA4488563.1"/>
    </source>
</evidence>
<organism evidence="2 3">
    <name type="scientific">Rhodococcus olei</name>
    <dbReference type="NCBI Taxonomy" id="2161675"/>
    <lineage>
        <taxon>Bacteria</taxon>
        <taxon>Bacillati</taxon>
        <taxon>Actinomycetota</taxon>
        <taxon>Actinomycetes</taxon>
        <taxon>Mycobacteriales</taxon>
        <taxon>Nocardiaceae</taxon>
        <taxon>Rhodococcus</taxon>
    </lineage>
</organism>
<proteinExistence type="predicted"/>
<keyword evidence="3" id="KW-1185">Reference proteome</keyword>
<comment type="caution">
    <text evidence="2">The sequence shown here is derived from an EMBL/GenBank/DDBJ whole genome shotgun (WGS) entry which is preliminary data.</text>
</comment>
<evidence type="ECO:0000313" key="3">
    <source>
        <dbReference type="Proteomes" id="UP001501183"/>
    </source>
</evidence>
<dbReference type="Proteomes" id="UP001501183">
    <property type="component" value="Unassembled WGS sequence"/>
</dbReference>
<dbReference type="RefSeq" id="WP_345351631.1">
    <property type="nucleotide sequence ID" value="NZ_BAABFB010000072.1"/>
</dbReference>
<reference evidence="3" key="1">
    <citation type="journal article" date="2019" name="Int. J. Syst. Evol. Microbiol.">
        <title>The Global Catalogue of Microorganisms (GCM) 10K type strain sequencing project: providing services to taxonomists for standard genome sequencing and annotation.</title>
        <authorList>
            <consortium name="The Broad Institute Genomics Platform"/>
            <consortium name="The Broad Institute Genome Sequencing Center for Infectious Disease"/>
            <person name="Wu L."/>
            <person name="Ma J."/>
        </authorList>
    </citation>
    <scope>NUCLEOTIDE SEQUENCE [LARGE SCALE GENOMIC DNA]</scope>
    <source>
        <strain evidence="3">JCM 32206</strain>
    </source>
</reference>